<dbReference type="SUPFAM" id="SSF54060">
    <property type="entry name" value="His-Me finger endonucleases"/>
    <property type="match status" value="1"/>
</dbReference>
<comment type="caution">
    <text evidence="7">The sequence shown here is derived from an EMBL/GenBank/DDBJ whole genome shotgun (WGS) entry which is preliminary data.</text>
</comment>
<dbReference type="AlphaFoldDB" id="A0AAN7VVN6"/>
<dbReference type="Proteomes" id="UP001329430">
    <property type="component" value="Chromosome 1"/>
</dbReference>
<dbReference type="InterPro" id="IPR044925">
    <property type="entry name" value="His-Me_finger_sf"/>
</dbReference>
<sequence length="305" mass="34912">MDGEMVPFPNITCSKTPKSEARFTGKKCAQKYKEIQIGFQVKDRFITHILTCYDEKLQNSLYAVSYLAFNVEGSQENFPRPDFQVSNFYYAKPNVDYLYSKKGQLKTINGILGLEANDSSVTHPTSNVYLATGHYGPKADFVFGAQQRLTFYYVNAAPQWQNINGGNWNVMERDYRSLAANRKLDLIVYTGSHGIMSHPDVNGAEQELYLWVGNNGERGIPVPAFFYKVIYEPISQQGIALISRNNPHKRIENSDYICQDVCDKVKWLTWKQDNTYLGFVYCCNVDDFRRSVDSLPQFTVKSLLI</sequence>
<organism evidence="7 8">
    <name type="scientific">Pyrocoelia pectoralis</name>
    <dbReference type="NCBI Taxonomy" id="417401"/>
    <lineage>
        <taxon>Eukaryota</taxon>
        <taxon>Metazoa</taxon>
        <taxon>Ecdysozoa</taxon>
        <taxon>Arthropoda</taxon>
        <taxon>Hexapoda</taxon>
        <taxon>Insecta</taxon>
        <taxon>Pterygota</taxon>
        <taxon>Neoptera</taxon>
        <taxon>Endopterygota</taxon>
        <taxon>Coleoptera</taxon>
        <taxon>Polyphaga</taxon>
        <taxon>Elateriformia</taxon>
        <taxon>Elateroidea</taxon>
        <taxon>Lampyridae</taxon>
        <taxon>Lampyrinae</taxon>
        <taxon>Pyrocoelia</taxon>
    </lineage>
</organism>
<keyword evidence="8" id="KW-1185">Reference proteome</keyword>
<dbReference type="Gene3D" id="3.40.570.10">
    <property type="entry name" value="Extracellular Endonuclease, subunit A"/>
    <property type="match status" value="1"/>
</dbReference>
<proteinExistence type="inferred from homology"/>
<dbReference type="PANTHER" id="PTHR13966">
    <property type="entry name" value="ENDONUCLEASE RELATED"/>
    <property type="match status" value="1"/>
</dbReference>
<keyword evidence="2" id="KW-0540">Nuclease</keyword>
<evidence type="ECO:0000256" key="4">
    <source>
        <dbReference type="PIRSR" id="PIRSR640255-1"/>
    </source>
</evidence>
<evidence type="ECO:0000256" key="1">
    <source>
        <dbReference type="ARBA" id="ARBA00010052"/>
    </source>
</evidence>
<feature type="binding site" evidence="5">
    <location>
        <position position="164"/>
    </location>
    <ligand>
        <name>Mg(2+)</name>
        <dbReference type="ChEBI" id="CHEBI:18420"/>
        <note>catalytic</note>
    </ligand>
</feature>
<dbReference type="InterPro" id="IPR001604">
    <property type="entry name" value="Endo_G_ENPP1-like_dom"/>
</dbReference>
<gene>
    <name evidence="7" type="ORF">RI129_001037</name>
</gene>
<dbReference type="GO" id="GO:0004521">
    <property type="term" value="F:RNA endonuclease activity"/>
    <property type="evidence" value="ECO:0007669"/>
    <property type="project" value="TreeGrafter"/>
</dbReference>
<accession>A0AAN7VVN6</accession>
<dbReference type="EMBL" id="JAVRBK010000001">
    <property type="protein sequence ID" value="KAK5650008.1"/>
    <property type="molecule type" value="Genomic_DNA"/>
</dbReference>
<dbReference type="GO" id="GO:0005743">
    <property type="term" value="C:mitochondrial inner membrane"/>
    <property type="evidence" value="ECO:0007669"/>
    <property type="project" value="TreeGrafter"/>
</dbReference>
<evidence type="ECO:0000313" key="8">
    <source>
        <dbReference type="Proteomes" id="UP001329430"/>
    </source>
</evidence>
<dbReference type="InterPro" id="IPR044929">
    <property type="entry name" value="DNA/RNA_non-sp_Endonuclease_sf"/>
</dbReference>
<dbReference type="SMART" id="SM00892">
    <property type="entry name" value="Endonuclease_NS"/>
    <property type="match status" value="1"/>
</dbReference>
<keyword evidence="5" id="KW-0479">Metal-binding</keyword>
<dbReference type="GO" id="GO:0046872">
    <property type="term" value="F:metal ion binding"/>
    <property type="evidence" value="ECO:0007669"/>
    <property type="project" value="UniProtKB-KW"/>
</dbReference>
<dbReference type="PANTHER" id="PTHR13966:SF17">
    <property type="entry name" value="ENDONUCLEASE-RELATED"/>
    <property type="match status" value="1"/>
</dbReference>
<reference evidence="7 8" key="1">
    <citation type="journal article" date="2024" name="Insects">
        <title>An Improved Chromosome-Level Genome Assembly of the Firefly Pyrocoelia pectoralis.</title>
        <authorList>
            <person name="Fu X."/>
            <person name="Meyer-Rochow V.B."/>
            <person name="Ballantyne L."/>
            <person name="Zhu X."/>
        </authorList>
    </citation>
    <scope>NUCLEOTIDE SEQUENCE [LARGE SCALE GENOMIC DNA]</scope>
    <source>
        <strain evidence="7">XCY_ONT2</strain>
    </source>
</reference>
<evidence type="ECO:0000256" key="2">
    <source>
        <dbReference type="ARBA" id="ARBA00022722"/>
    </source>
</evidence>
<dbReference type="InterPro" id="IPR040255">
    <property type="entry name" value="Non-specific_endonuclease"/>
</dbReference>
<keyword evidence="3" id="KW-0378">Hydrolase</keyword>
<dbReference type="Pfam" id="PF01223">
    <property type="entry name" value="Endonuclease_NS"/>
    <property type="match status" value="1"/>
</dbReference>
<comment type="similarity">
    <text evidence="1">Belongs to the DNA/RNA non-specific endonuclease family.</text>
</comment>
<evidence type="ECO:0000313" key="7">
    <source>
        <dbReference type="EMBL" id="KAK5650008.1"/>
    </source>
</evidence>
<protein>
    <recommendedName>
        <fullName evidence="6">DNA/RNA non-specific endonuclease/pyrophosphatase/phosphodiesterase domain-containing protein</fullName>
    </recommendedName>
</protein>
<dbReference type="GO" id="GO:0006309">
    <property type="term" value="P:apoptotic DNA fragmentation"/>
    <property type="evidence" value="ECO:0007669"/>
    <property type="project" value="TreeGrafter"/>
</dbReference>
<evidence type="ECO:0000256" key="5">
    <source>
        <dbReference type="PIRSR" id="PIRSR640255-2"/>
    </source>
</evidence>
<dbReference type="FunFam" id="3.40.570.10:FF:000007">
    <property type="entry name" value="Alkaline nuclease"/>
    <property type="match status" value="1"/>
</dbReference>
<dbReference type="GO" id="GO:0000014">
    <property type="term" value="F:single-stranded DNA endodeoxyribonuclease activity"/>
    <property type="evidence" value="ECO:0007669"/>
    <property type="project" value="TreeGrafter"/>
</dbReference>
<feature type="active site" description="Proton acceptor" evidence="4">
    <location>
        <position position="134"/>
    </location>
</feature>
<feature type="domain" description="DNA/RNA non-specific endonuclease/pyrophosphatase/phosphodiesterase" evidence="6">
    <location>
        <begin position="45"/>
        <end position="288"/>
    </location>
</feature>
<evidence type="ECO:0000259" key="6">
    <source>
        <dbReference type="SMART" id="SM00892"/>
    </source>
</evidence>
<dbReference type="GO" id="GO:0003676">
    <property type="term" value="F:nucleic acid binding"/>
    <property type="evidence" value="ECO:0007669"/>
    <property type="project" value="InterPro"/>
</dbReference>
<evidence type="ECO:0000256" key="3">
    <source>
        <dbReference type="ARBA" id="ARBA00022759"/>
    </source>
</evidence>
<keyword evidence="3" id="KW-0255">Endonuclease</keyword>
<name>A0AAN7VVN6_9COLE</name>
<dbReference type="GO" id="GO:0005634">
    <property type="term" value="C:nucleus"/>
    <property type="evidence" value="ECO:0007669"/>
    <property type="project" value="TreeGrafter"/>
</dbReference>